<evidence type="ECO:0000259" key="2">
    <source>
        <dbReference type="Pfam" id="PF00817"/>
    </source>
</evidence>
<evidence type="ECO:0000313" key="4">
    <source>
        <dbReference type="Proteomes" id="UP000262073"/>
    </source>
</evidence>
<dbReference type="InterPro" id="IPR043502">
    <property type="entry name" value="DNA/RNA_pol_sf"/>
</dbReference>
<gene>
    <name evidence="3" type="ORF">D0Y50_19205</name>
</gene>
<feature type="domain" description="UmuC" evidence="2">
    <location>
        <begin position="25"/>
        <end position="147"/>
    </location>
</feature>
<accession>A0A346NRY7</accession>
<dbReference type="OrthoDB" id="5298951at2"/>
<keyword evidence="4" id="KW-1185">Reference proteome</keyword>
<dbReference type="Proteomes" id="UP000262073">
    <property type="component" value="Chromosome"/>
</dbReference>
<dbReference type="AlphaFoldDB" id="A0A346NRY7"/>
<dbReference type="CDD" id="cd03468">
    <property type="entry name" value="PolY_like"/>
    <property type="match status" value="1"/>
</dbReference>
<proteinExistence type="predicted"/>
<dbReference type="SUPFAM" id="SSF56672">
    <property type="entry name" value="DNA/RNA polymerases"/>
    <property type="match status" value="1"/>
</dbReference>
<dbReference type="PANTHER" id="PTHR35369:SF2">
    <property type="entry name" value="BLR3025 PROTEIN"/>
    <property type="match status" value="1"/>
</dbReference>
<dbReference type="KEGG" id="salm:D0Y50_19205"/>
<dbReference type="InterPro" id="IPR050356">
    <property type="entry name" value="SulA_CellDiv_inhibitor"/>
</dbReference>
<organism evidence="3 4">
    <name type="scientific">Salinimonas sediminis</name>
    <dbReference type="NCBI Taxonomy" id="2303538"/>
    <lineage>
        <taxon>Bacteria</taxon>
        <taxon>Pseudomonadati</taxon>
        <taxon>Pseudomonadota</taxon>
        <taxon>Gammaproteobacteria</taxon>
        <taxon>Alteromonadales</taxon>
        <taxon>Alteromonadaceae</taxon>
        <taxon>Alteromonas/Salinimonas group</taxon>
        <taxon>Salinimonas</taxon>
    </lineage>
</organism>
<protein>
    <submittedName>
        <fullName evidence="3">DNA polymerase Y family protein</fullName>
    </submittedName>
</protein>
<dbReference type="Gene3D" id="3.40.1170.60">
    <property type="match status" value="1"/>
</dbReference>
<dbReference type="EMBL" id="CP031769">
    <property type="protein sequence ID" value="AXR08294.1"/>
    <property type="molecule type" value="Genomic_DNA"/>
</dbReference>
<keyword evidence="1" id="KW-0227">DNA damage</keyword>
<dbReference type="GO" id="GO:0006281">
    <property type="term" value="P:DNA repair"/>
    <property type="evidence" value="ECO:0007669"/>
    <property type="project" value="InterPro"/>
</dbReference>
<dbReference type="RefSeq" id="WP_117318540.1">
    <property type="nucleotide sequence ID" value="NZ_CP031769.1"/>
</dbReference>
<evidence type="ECO:0000313" key="3">
    <source>
        <dbReference type="EMBL" id="AXR08294.1"/>
    </source>
</evidence>
<dbReference type="PANTHER" id="PTHR35369">
    <property type="entry name" value="BLR3025 PROTEIN-RELATED"/>
    <property type="match status" value="1"/>
</dbReference>
<dbReference type="InterPro" id="IPR001126">
    <property type="entry name" value="UmuC"/>
</dbReference>
<dbReference type="Pfam" id="PF00817">
    <property type="entry name" value="IMS"/>
    <property type="match status" value="1"/>
</dbReference>
<name>A0A346NRY7_9ALTE</name>
<evidence type="ECO:0000256" key="1">
    <source>
        <dbReference type="ARBA" id="ARBA00022763"/>
    </source>
</evidence>
<reference evidence="3 4" key="1">
    <citation type="submission" date="2018-08" db="EMBL/GenBank/DDBJ databases">
        <title>Salinimonas sediminis sp. nov., a piezophilic bacterium isolated from a deep-sea sediment sample from the New Britain Trench.</title>
        <authorList>
            <person name="Cao J."/>
        </authorList>
    </citation>
    <scope>NUCLEOTIDE SEQUENCE [LARGE SCALE GENOMIC DNA]</scope>
    <source>
        <strain evidence="3 4">N102</strain>
    </source>
</reference>
<sequence length="463" mass="52232">MLWAYFHYYQLFLDNTEITAPPTSSQAIVVYQAANNRIMQANQAAREAGITLGMGLAQAGALCPQLTILDYQQADETHRLTALANRLYQLVADIVLLPPNGLAVRLDPSMKYYGGLSYLWQALKNEMTAAHVHFSYATGWSVEAAKVLALNGANQVFQHNSAIKQALAKCPLEHTDLTQQQCFALHRVGIRDIATLLQMPVTELGKRFDNSLIQYLCALRAEVVPRYVYYHPESHFFSSLTPSYEISENTRLLPWMAQLMEEFMTYARLRNKLSACLGFELHFRDEQALSVCIQSATPLYKSAQWHSLMLLKLETLTLPAPVIQLSLTVSELEELEEQTTDFFTNRVHVFAQKQLLSRLQTRLGCEAVGAPINGNDHRLDQHQSALSAPGALPAYTLPSICLSQLQPLCAASHIEHGPIRLHTGWWDGNIQKRDYYIARASDGRRMHVFKDAEGSWFVQGWYC</sequence>